<feature type="transmembrane region" description="Helical" evidence="14">
    <location>
        <begin position="97"/>
        <end position="118"/>
    </location>
</feature>
<evidence type="ECO:0000256" key="5">
    <source>
        <dbReference type="ARBA" id="ARBA00020482"/>
    </source>
</evidence>
<reference evidence="18" key="1">
    <citation type="journal article" date="2019" name="Int. J. Syst. Evol. Microbiol.">
        <title>The Global Catalogue of Microorganisms (GCM) 10K type strain sequencing project: providing services to taxonomists for standard genome sequencing and annotation.</title>
        <authorList>
            <consortium name="The Broad Institute Genomics Platform"/>
            <consortium name="The Broad Institute Genome Sequencing Center for Infectious Disease"/>
            <person name="Wu L."/>
            <person name="Ma J."/>
        </authorList>
    </citation>
    <scope>NUCLEOTIDE SEQUENCE [LARGE SCALE GENOMIC DNA]</scope>
    <source>
        <strain evidence="18">CGMCC 4.7319</strain>
    </source>
</reference>
<gene>
    <name evidence="17" type="ORF">GCM10011609_42780</name>
</gene>
<feature type="transmembrane region" description="Helical" evidence="14">
    <location>
        <begin position="260"/>
        <end position="287"/>
    </location>
</feature>
<sequence>MTGAPPAPAVALQKNEPGESTTEETPPPASRLRRVLLSPVTVALVTWLLAVPVAVVVPGVADVSPFSENGIFLPLAVGFLTLAAVTAVAWRSRAGELVSACAAGLIAAWVVLVFRIGYYGSPFGSTGMINGGDRTRMAALAAKNTVTSLPTDAFVVDVTSEYPPLFPWLVGKTSLLVDVPVWRLLVVAEVGLLSLAVLATFLMWRRLVPAPAALVISSVSLFVNGDPRKAFAVMTLFVTVPWLISTLAEPRRGRLHWLPAGIIAGLMMLLYNGWYAFGVIGLVAVVVSTWRRVTDRAAYVRHVLLAAVVALVVASPYLLPYAIAVFTEKGQATGDEFVFSGQTLNAFPFLKPTLLGVLQLVGLAGLVWYRSRTDWARPLLYLMVGAYAFWLLAGLRFVFSKHTTLYFYAPVLVGAVLVAAGVLTLATAGPALARRFSFVPPYRTGAAVVAASMVWFMFAYWQDWRPSTDAAPAFAYNTASTYNTYTAWAHLSPLPDCTYPRFAPQEGRFPCLPADRIKAEVEQVRGVGAMPRTLSADERLFAYLPWPGYTGVDRTAAGSRTRWDDRQAELQRLSKITDSTEFTRATATTEFGPIDVFVMNRSSESNWDAVQATFHPEQFDSGEWTVVRNLPGDTVVAIRKP</sequence>
<comment type="caution">
    <text evidence="17">The sequence shown here is derived from an EMBL/GenBank/DDBJ whole genome shotgun (WGS) entry which is preliminary data.</text>
</comment>
<feature type="transmembrane region" description="Helical" evidence="14">
    <location>
        <begin position="71"/>
        <end position="90"/>
    </location>
</feature>
<evidence type="ECO:0000256" key="3">
    <source>
        <dbReference type="ARBA" id="ARBA00009655"/>
    </source>
</evidence>
<feature type="transmembrane region" description="Helical" evidence="14">
    <location>
        <begin position="380"/>
        <end position="399"/>
    </location>
</feature>
<feature type="transmembrane region" description="Helical" evidence="14">
    <location>
        <begin position="35"/>
        <end position="59"/>
    </location>
</feature>
<feature type="domain" description="Arabinofuranosyltransferase AftA N-terminal" evidence="16">
    <location>
        <begin position="152"/>
        <end position="428"/>
    </location>
</feature>
<dbReference type="EC" id="2.4.2.46" evidence="4"/>
<dbReference type="Pfam" id="PF12250">
    <property type="entry name" value="AftA_N"/>
    <property type="match status" value="1"/>
</dbReference>
<evidence type="ECO:0000256" key="13">
    <source>
        <dbReference type="SAM" id="MobiDB-lite"/>
    </source>
</evidence>
<feature type="transmembrane region" description="Helical" evidence="14">
    <location>
        <begin position="299"/>
        <end position="319"/>
    </location>
</feature>
<dbReference type="EMBL" id="BMNC01000005">
    <property type="protein sequence ID" value="GGM99871.1"/>
    <property type="molecule type" value="Genomic_DNA"/>
</dbReference>
<keyword evidence="7" id="KW-0808">Transferase</keyword>
<evidence type="ECO:0000256" key="8">
    <source>
        <dbReference type="ARBA" id="ARBA00022692"/>
    </source>
</evidence>
<dbReference type="Proteomes" id="UP000597656">
    <property type="component" value="Unassembled WGS sequence"/>
</dbReference>
<dbReference type="RefSeq" id="WP_189156516.1">
    <property type="nucleotide sequence ID" value="NZ_BMNC01000005.1"/>
</dbReference>
<keyword evidence="10 14" id="KW-0472">Membrane</keyword>
<comment type="pathway">
    <text evidence="2">Cell wall biogenesis; cell wall polysaccharide biosynthesis.</text>
</comment>
<evidence type="ECO:0000313" key="17">
    <source>
        <dbReference type="EMBL" id="GGM99871.1"/>
    </source>
</evidence>
<evidence type="ECO:0000256" key="2">
    <source>
        <dbReference type="ARBA" id="ARBA00004776"/>
    </source>
</evidence>
<evidence type="ECO:0000256" key="7">
    <source>
        <dbReference type="ARBA" id="ARBA00022679"/>
    </source>
</evidence>
<comment type="catalytic activity">
    <reaction evidence="12">
        <text>Adds an alpha-D-arabinofuranosyl group from trans,octacis-decaprenylphospho-beta-D-arabinofuranose at the 5-O-position of the eighth, tenth and twelfth galactofuranose unit of the galactofuranan chain of [beta-D-galactofuranosyl-(1-&gt;5)-beta-D-galactofuranosyl-(1-&gt;6)]14-beta-D-galactofuranosyl-(1-&gt;5)-beta-D-galactofuranosyl-(1-&gt;4)-alpha-L-rhamnopyranosyl-(1-&gt;3)-N-acetyl-alpha-D-glucosaminyl-diphospho-trans,octacis-decaprenol.</text>
        <dbReference type="EC" id="2.4.2.46"/>
    </reaction>
</comment>
<evidence type="ECO:0000256" key="9">
    <source>
        <dbReference type="ARBA" id="ARBA00022989"/>
    </source>
</evidence>
<feature type="domain" description="Arabinofuranosyltransferase AftA C-terminal" evidence="15">
    <location>
        <begin position="533"/>
        <end position="606"/>
    </location>
</feature>
<feature type="region of interest" description="Disordered" evidence="13">
    <location>
        <begin position="1"/>
        <end position="29"/>
    </location>
</feature>
<dbReference type="InterPro" id="IPR020963">
    <property type="entry name" value="ArabinofuranosylTrfase_AftA_N"/>
</dbReference>
<protein>
    <recommendedName>
        <fullName evidence="5">Galactan 5-O-arabinofuranosyltransferase</fullName>
        <ecNumber evidence="4">2.4.2.46</ecNumber>
    </recommendedName>
    <alternativeName>
        <fullName evidence="11">Arabinofuranosyltransferase AftA</fullName>
    </alternativeName>
</protein>
<evidence type="ECO:0000256" key="14">
    <source>
        <dbReference type="SAM" id="Phobius"/>
    </source>
</evidence>
<comment type="subcellular location">
    <subcellularLocation>
        <location evidence="1">Cell membrane</location>
        <topology evidence="1">Multi-pass membrane protein</topology>
    </subcellularLocation>
</comment>
<feature type="transmembrane region" description="Helical" evidence="14">
    <location>
        <begin position="181"/>
        <end position="204"/>
    </location>
</feature>
<evidence type="ECO:0000256" key="6">
    <source>
        <dbReference type="ARBA" id="ARBA00022475"/>
    </source>
</evidence>
<keyword evidence="18" id="KW-1185">Reference proteome</keyword>
<keyword evidence="8 14" id="KW-0812">Transmembrane</keyword>
<evidence type="ECO:0000256" key="10">
    <source>
        <dbReference type="ARBA" id="ARBA00023136"/>
    </source>
</evidence>
<dbReference type="InterPro" id="IPR020959">
    <property type="entry name" value="ArabinofuranosylTrfase_AftA_C"/>
</dbReference>
<evidence type="ECO:0000313" key="18">
    <source>
        <dbReference type="Proteomes" id="UP000597656"/>
    </source>
</evidence>
<evidence type="ECO:0000256" key="12">
    <source>
        <dbReference type="ARBA" id="ARBA00034030"/>
    </source>
</evidence>
<keyword evidence="6" id="KW-1003">Cell membrane</keyword>
<accession>A0ABQ2I7L5</accession>
<feature type="transmembrane region" description="Helical" evidence="14">
    <location>
        <begin position="444"/>
        <end position="461"/>
    </location>
</feature>
<name>A0ABQ2I7L5_9PSEU</name>
<feature type="transmembrane region" description="Helical" evidence="14">
    <location>
        <begin position="405"/>
        <end position="432"/>
    </location>
</feature>
<evidence type="ECO:0000259" key="15">
    <source>
        <dbReference type="Pfam" id="PF12249"/>
    </source>
</evidence>
<evidence type="ECO:0000256" key="1">
    <source>
        <dbReference type="ARBA" id="ARBA00004651"/>
    </source>
</evidence>
<evidence type="ECO:0000259" key="16">
    <source>
        <dbReference type="Pfam" id="PF12250"/>
    </source>
</evidence>
<evidence type="ECO:0000256" key="4">
    <source>
        <dbReference type="ARBA" id="ARBA00012037"/>
    </source>
</evidence>
<keyword evidence="9 14" id="KW-1133">Transmembrane helix</keyword>
<proteinExistence type="inferred from homology"/>
<dbReference type="Pfam" id="PF12249">
    <property type="entry name" value="AftA_C"/>
    <property type="match status" value="1"/>
</dbReference>
<feature type="transmembrane region" description="Helical" evidence="14">
    <location>
        <begin position="230"/>
        <end position="248"/>
    </location>
</feature>
<feature type="transmembrane region" description="Helical" evidence="14">
    <location>
        <begin position="349"/>
        <end position="368"/>
    </location>
</feature>
<comment type="similarity">
    <text evidence="3">Belongs to the glycosyltransferase 85 family.</text>
</comment>
<evidence type="ECO:0000256" key="11">
    <source>
        <dbReference type="ARBA" id="ARBA00033184"/>
    </source>
</evidence>
<organism evidence="17 18">
    <name type="scientific">Lentzea pudingi</name>
    <dbReference type="NCBI Taxonomy" id="1789439"/>
    <lineage>
        <taxon>Bacteria</taxon>
        <taxon>Bacillati</taxon>
        <taxon>Actinomycetota</taxon>
        <taxon>Actinomycetes</taxon>
        <taxon>Pseudonocardiales</taxon>
        <taxon>Pseudonocardiaceae</taxon>
        <taxon>Lentzea</taxon>
    </lineage>
</organism>